<feature type="domain" description="Mur ligase C-terminal" evidence="23">
    <location>
        <begin position="303"/>
        <end position="421"/>
    </location>
</feature>
<evidence type="ECO:0000256" key="2">
    <source>
        <dbReference type="ARBA" id="ARBA00002714"/>
    </source>
</evidence>
<evidence type="ECO:0000313" key="25">
    <source>
        <dbReference type="EMBL" id="PZP50614.1"/>
    </source>
</evidence>
<protein>
    <recommendedName>
        <fullName evidence="8">Dihydrofolate synthase/folylpolyglutamate synthase</fullName>
        <ecNumber evidence="6">6.3.2.12</ecNumber>
        <ecNumber evidence="7">6.3.2.17</ecNumber>
    </recommendedName>
    <alternativeName>
        <fullName evidence="17">Folylpoly-gamma-glutamate synthetase-dihydrofolate synthetase</fullName>
    </alternativeName>
    <alternativeName>
        <fullName evidence="15">Folylpolyglutamate synthetase</fullName>
    </alternativeName>
    <alternativeName>
        <fullName evidence="16">Tetrahydrofolylpolyglutamate synthase</fullName>
    </alternativeName>
</protein>
<comment type="pathway">
    <text evidence="4">Cofactor biosynthesis; tetrahydrofolylpolyglutamate biosynthesis.</text>
</comment>
<dbReference type="GO" id="GO:0046872">
    <property type="term" value="F:metal ion binding"/>
    <property type="evidence" value="ECO:0007669"/>
    <property type="project" value="UniProtKB-KW"/>
</dbReference>
<comment type="catalytic activity">
    <reaction evidence="21">
        <text>7,8-dihydropteroate + L-glutamate + ATP = 7,8-dihydrofolate + ADP + phosphate + H(+)</text>
        <dbReference type="Rhea" id="RHEA:23584"/>
        <dbReference type="ChEBI" id="CHEBI:15378"/>
        <dbReference type="ChEBI" id="CHEBI:17839"/>
        <dbReference type="ChEBI" id="CHEBI:29985"/>
        <dbReference type="ChEBI" id="CHEBI:30616"/>
        <dbReference type="ChEBI" id="CHEBI:43474"/>
        <dbReference type="ChEBI" id="CHEBI:57451"/>
        <dbReference type="ChEBI" id="CHEBI:456216"/>
        <dbReference type="EC" id="6.3.2.12"/>
    </reaction>
</comment>
<dbReference type="InterPro" id="IPR036565">
    <property type="entry name" value="Mur-like_cat_sf"/>
</dbReference>
<dbReference type="PANTHER" id="PTHR11136:SF0">
    <property type="entry name" value="DIHYDROFOLATE SYNTHETASE-RELATED"/>
    <property type="match status" value="1"/>
</dbReference>
<dbReference type="Gene3D" id="3.40.1190.10">
    <property type="entry name" value="Mur-like, catalytic domain"/>
    <property type="match status" value="1"/>
</dbReference>
<accession>A0A2W5F8Q3</accession>
<keyword evidence="9 22" id="KW-0436">Ligase</keyword>
<gene>
    <name evidence="25" type="ORF">DI598_05140</name>
</gene>
<evidence type="ECO:0000256" key="13">
    <source>
        <dbReference type="ARBA" id="ARBA00022842"/>
    </source>
</evidence>
<dbReference type="EC" id="6.3.2.12" evidence="6"/>
<dbReference type="GO" id="GO:0008841">
    <property type="term" value="F:dihydrofolate synthase activity"/>
    <property type="evidence" value="ECO:0007669"/>
    <property type="project" value="UniProtKB-EC"/>
</dbReference>
<evidence type="ECO:0000259" key="23">
    <source>
        <dbReference type="Pfam" id="PF02875"/>
    </source>
</evidence>
<evidence type="ECO:0000259" key="24">
    <source>
        <dbReference type="Pfam" id="PF08245"/>
    </source>
</evidence>
<evidence type="ECO:0000256" key="21">
    <source>
        <dbReference type="ARBA" id="ARBA00049161"/>
    </source>
</evidence>
<evidence type="ECO:0000256" key="8">
    <source>
        <dbReference type="ARBA" id="ARBA00019357"/>
    </source>
</evidence>
<organism evidence="25 26">
    <name type="scientific">Pseudopedobacter saltans</name>
    <dbReference type="NCBI Taxonomy" id="151895"/>
    <lineage>
        <taxon>Bacteria</taxon>
        <taxon>Pseudomonadati</taxon>
        <taxon>Bacteroidota</taxon>
        <taxon>Sphingobacteriia</taxon>
        <taxon>Sphingobacteriales</taxon>
        <taxon>Sphingobacteriaceae</taxon>
        <taxon>Pseudopedobacter</taxon>
    </lineage>
</organism>
<dbReference type="GO" id="GO:0005524">
    <property type="term" value="F:ATP binding"/>
    <property type="evidence" value="ECO:0007669"/>
    <property type="project" value="UniProtKB-KW"/>
</dbReference>
<evidence type="ECO:0000256" key="12">
    <source>
        <dbReference type="ARBA" id="ARBA00022840"/>
    </source>
</evidence>
<evidence type="ECO:0000256" key="3">
    <source>
        <dbReference type="ARBA" id="ARBA00004799"/>
    </source>
</evidence>
<dbReference type="InterPro" id="IPR004101">
    <property type="entry name" value="Mur_ligase_C"/>
</dbReference>
<dbReference type="PANTHER" id="PTHR11136">
    <property type="entry name" value="FOLYLPOLYGLUTAMATE SYNTHASE-RELATED"/>
    <property type="match status" value="1"/>
</dbReference>
<dbReference type="EMBL" id="QFOI01000060">
    <property type="protein sequence ID" value="PZP50614.1"/>
    <property type="molecule type" value="Genomic_DNA"/>
</dbReference>
<evidence type="ECO:0000256" key="7">
    <source>
        <dbReference type="ARBA" id="ARBA00013025"/>
    </source>
</evidence>
<keyword evidence="10" id="KW-0479">Metal-binding</keyword>
<name>A0A2W5F8Q3_9SPHI</name>
<evidence type="ECO:0000256" key="10">
    <source>
        <dbReference type="ARBA" id="ARBA00022723"/>
    </source>
</evidence>
<comment type="caution">
    <text evidence="25">The sequence shown here is derived from an EMBL/GenBank/DDBJ whole genome shotgun (WGS) entry which is preliminary data.</text>
</comment>
<comment type="similarity">
    <text evidence="5 22">Belongs to the folylpolyglutamate synthase family.</text>
</comment>
<dbReference type="Pfam" id="PF08245">
    <property type="entry name" value="Mur_ligase_M"/>
    <property type="match status" value="1"/>
</dbReference>
<dbReference type="GO" id="GO:0046656">
    <property type="term" value="P:folic acid biosynthetic process"/>
    <property type="evidence" value="ECO:0007669"/>
    <property type="project" value="UniProtKB-KW"/>
</dbReference>
<dbReference type="GO" id="GO:0005737">
    <property type="term" value="C:cytoplasm"/>
    <property type="evidence" value="ECO:0007669"/>
    <property type="project" value="TreeGrafter"/>
</dbReference>
<dbReference type="PROSITE" id="PS01012">
    <property type="entry name" value="FOLYLPOLYGLU_SYNT_2"/>
    <property type="match status" value="1"/>
</dbReference>
<evidence type="ECO:0000256" key="18">
    <source>
        <dbReference type="ARBA" id="ARBA00047493"/>
    </source>
</evidence>
<evidence type="ECO:0000256" key="16">
    <source>
        <dbReference type="ARBA" id="ARBA00030592"/>
    </source>
</evidence>
<dbReference type="Proteomes" id="UP000249645">
    <property type="component" value="Unassembled WGS sequence"/>
</dbReference>
<comment type="function">
    <text evidence="2">Functions in two distinct reactions of the de novo folate biosynthetic pathway. Catalyzes the addition of a glutamate residue to dihydropteroate (7,8-dihydropteroate or H2Pte) to form dihydrofolate (7,8-dihydrofolate monoglutamate or H2Pte-Glu). Also catalyzes successive additions of L-glutamate to tetrahydrofolate or 10-formyltetrahydrofolate or 5,10-methylenetetrahydrofolate, leading to folylpolyglutamate derivatives.</text>
</comment>
<dbReference type="SUPFAM" id="SSF53623">
    <property type="entry name" value="MurD-like peptide ligases, catalytic domain"/>
    <property type="match status" value="1"/>
</dbReference>
<sequence length="432" mass="48663">MNYQETLTYLYEQLPMFSRIGASAIKKDLTNTIKLCSFLGNPQEKIRTIHIAGTNGKGSTSHFLSAIFQTAGYKTGLYTSPHIKDFRERIKIDGEMCSQDFVVDFVEKIKPCIADIQPSFFEITVAMAFEYFAQEQVDIAIIETGLGGRLDSTNIVNPDLSIITNIGWDHMDLLGNSLELIAGEKAGIIKENTPVVIGEYLPETLPIFMQKAEDEHSPIFLAQDHWKIISTKATPELLELEVERLDRKTKYTFKLDLTGIYQQENLITVLESCQHLVQLGWKINIETIQKAASNVKRLTHLHGRWDVLDRNPYLIADVGHNKDGMVEIVRSLHNISYNNLYIICGFVKDKDVSTALSILPNAAKYIYTQAHIPRAMPVEELATIGEQCNRKGHLCEDVNEAIAFAKIKASKDDLILVCGSFFVISEIEGYEL</sequence>
<evidence type="ECO:0000313" key="26">
    <source>
        <dbReference type="Proteomes" id="UP000249645"/>
    </source>
</evidence>
<keyword evidence="12 22" id="KW-0067">ATP-binding</keyword>
<comment type="cofactor">
    <cofactor evidence="1">
        <name>Mg(2+)</name>
        <dbReference type="ChEBI" id="CHEBI:18420"/>
    </cofactor>
</comment>
<dbReference type="Pfam" id="PF02875">
    <property type="entry name" value="Mur_ligase_C"/>
    <property type="match status" value="1"/>
</dbReference>
<evidence type="ECO:0000256" key="1">
    <source>
        <dbReference type="ARBA" id="ARBA00001946"/>
    </source>
</evidence>
<dbReference type="InterPro" id="IPR018109">
    <property type="entry name" value="Folylpolyglutamate_synth_CS"/>
</dbReference>
<dbReference type="SUPFAM" id="SSF53244">
    <property type="entry name" value="MurD-like peptide ligases, peptide-binding domain"/>
    <property type="match status" value="1"/>
</dbReference>
<dbReference type="InterPro" id="IPR001645">
    <property type="entry name" value="Folylpolyglutamate_synth"/>
</dbReference>
<evidence type="ECO:0000256" key="15">
    <source>
        <dbReference type="ARBA" id="ARBA00030048"/>
    </source>
</evidence>
<evidence type="ECO:0000256" key="19">
    <source>
        <dbReference type="ARBA" id="ARBA00047808"/>
    </source>
</evidence>
<evidence type="ECO:0000256" key="9">
    <source>
        <dbReference type="ARBA" id="ARBA00022598"/>
    </source>
</evidence>
<evidence type="ECO:0000256" key="22">
    <source>
        <dbReference type="PIRNR" id="PIRNR001563"/>
    </source>
</evidence>
<dbReference type="AlphaFoldDB" id="A0A2W5F8Q3"/>
<evidence type="ECO:0000256" key="20">
    <source>
        <dbReference type="ARBA" id="ARBA00049035"/>
    </source>
</evidence>
<dbReference type="GO" id="GO:0004326">
    <property type="term" value="F:tetrahydrofolylpolyglutamate synthase activity"/>
    <property type="evidence" value="ECO:0007669"/>
    <property type="project" value="UniProtKB-EC"/>
</dbReference>
<dbReference type="Gene3D" id="3.90.190.20">
    <property type="entry name" value="Mur ligase, C-terminal domain"/>
    <property type="match status" value="1"/>
</dbReference>
<dbReference type="InterPro" id="IPR036615">
    <property type="entry name" value="Mur_ligase_C_dom_sf"/>
</dbReference>
<evidence type="ECO:0000256" key="14">
    <source>
        <dbReference type="ARBA" id="ARBA00022909"/>
    </source>
</evidence>
<reference evidence="25 26" key="1">
    <citation type="submission" date="2017-11" db="EMBL/GenBank/DDBJ databases">
        <title>Infants hospitalized years apart are colonized by the same room-sourced microbial strains.</title>
        <authorList>
            <person name="Brooks B."/>
            <person name="Olm M.R."/>
            <person name="Firek B.A."/>
            <person name="Baker R."/>
            <person name="Thomas B.C."/>
            <person name="Morowitz M.J."/>
            <person name="Banfield J.F."/>
        </authorList>
    </citation>
    <scope>NUCLEOTIDE SEQUENCE [LARGE SCALE GENOMIC DNA]</scope>
    <source>
        <strain evidence="25">S2_009_000_R2_76</strain>
    </source>
</reference>
<proteinExistence type="inferred from homology"/>
<evidence type="ECO:0000256" key="5">
    <source>
        <dbReference type="ARBA" id="ARBA00008276"/>
    </source>
</evidence>
<comment type="pathway">
    <text evidence="3">Cofactor biosynthesis; tetrahydrofolate biosynthesis; 7,8-dihydrofolate from 2-amino-4-hydroxy-6-hydroxymethyl-7,8-dihydropteridine diphosphate and 4-aminobenzoate: step 2/2.</text>
</comment>
<evidence type="ECO:0000256" key="6">
    <source>
        <dbReference type="ARBA" id="ARBA00013023"/>
    </source>
</evidence>
<evidence type="ECO:0000256" key="4">
    <source>
        <dbReference type="ARBA" id="ARBA00005150"/>
    </source>
</evidence>
<dbReference type="NCBIfam" id="TIGR01499">
    <property type="entry name" value="folC"/>
    <property type="match status" value="1"/>
</dbReference>
<dbReference type="EC" id="6.3.2.17" evidence="7"/>
<comment type="catalytic activity">
    <reaction evidence="20">
        <text>(6R)-5,10-methylenetetrahydrofolyl-(gamma-L-Glu)(n) + L-glutamate + ATP = (6R)-5,10-methylenetetrahydrofolyl-(gamma-L-Glu)(n+1) + ADP + phosphate + H(+)</text>
        <dbReference type="Rhea" id="RHEA:51912"/>
        <dbReference type="Rhea" id="RHEA-COMP:13257"/>
        <dbReference type="Rhea" id="RHEA-COMP:13258"/>
        <dbReference type="ChEBI" id="CHEBI:15378"/>
        <dbReference type="ChEBI" id="CHEBI:29985"/>
        <dbReference type="ChEBI" id="CHEBI:30616"/>
        <dbReference type="ChEBI" id="CHEBI:43474"/>
        <dbReference type="ChEBI" id="CHEBI:136572"/>
        <dbReference type="ChEBI" id="CHEBI:456216"/>
        <dbReference type="EC" id="6.3.2.17"/>
    </reaction>
</comment>
<dbReference type="PIRSF" id="PIRSF001563">
    <property type="entry name" value="Folylpolyglu_synth"/>
    <property type="match status" value="1"/>
</dbReference>
<comment type="catalytic activity">
    <reaction evidence="18">
        <text>(6S)-5,6,7,8-tetrahydrofolyl-(gamma-L-Glu)(n) + L-glutamate + ATP = (6S)-5,6,7,8-tetrahydrofolyl-(gamma-L-Glu)(n+1) + ADP + phosphate + H(+)</text>
        <dbReference type="Rhea" id="RHEA:10580"/>
        <dbReference type="Rhea" id="RHEA-COMP:14738"/>
        <dbReference type="Rhea" id="RHEA-COMP:14740"/>
        <dbReference type="ChEBI" id="CHEBI:15378"/>
        <dbReference type="ChEBI" id="CHEBI:29985"/>
        <dbReference type="ChEBI" id="CHEBI:30616"/>
        <dbReference type="ChEBI" id="CHEBI:43474"/>
        <dbReference type="ChEBI" id="CHEBI:141005"/>
        <dbReference type="ChEBI" id="CHEBI:456216"/>
        <dbReference type="EC" id="6.3.2.17"/>
    </reaction>
</comment>
<dbReference type="InterPro" id="IPR013221">
    <property type="entry name" value="Mur_ligase_cen"/>
</dbReference>
<keyword evidence="11 22" id="KW-0547">Nucleotide-binding</keyword>
<dbReference type="FunFam" id="3.40.1190.10:FF:000011">
    <property type="entry name" value="Folylpolyglutamate synthase/dihydrofolate synthase"/>
    <property type="match status" value="1"/>
</dbReference>
<keyword evidence="14" id="KW-0289">Folate biosynthesis</keyword>
<feature type="domain" description="Mur ligase central" evidence="24">
    <location>
        <begin position="51"/>
        <end position="270"/>
    </location>
</feature>
<keyword evidence="13" id="KW-0460">Magnesium</keyword>
<evidence type="ECO:0000256" key="11">
    <source>
        <dbReference type="ARBA" id="ARBA00022741"/>
    </source>
</evidence>
<evidence type="ECO:0000256" key="17">
    <source>
        <dbReference type="ARBA" id="ARBA00032510"/>
    </source>
</evidence>
<comment type="catalytic activity">
    <reaction evidence="19">
        <text>10-formyltetrahydrofolyl-(gamma-L-Glu)(n) + L-glutamate + ATP = 10-formyltetrahydrofolyl-(gamma-L-Glu)(n+1) + ADP + phosphate + H(+)</text>
        <dbReference type="Rhea" id="RHEA:51904"/>
        <dbReference type="Rhea" id="RHEA-COMP:13088"/>
        <dbReference type="Rhea" id="RHEA-COMP:14300"/>
        <dbReference type="ChEBI" id="CHEBI:15378"/>
        <dbReference type="ChEBI" id="CHEBI:29985"/>
        <dbReference type="ChEBI" id="CHEBI:30616"/>
        <dbReference type="ChEBI" id="CHEBI:43474"/>
        <dbReference type="ChEBI" id="CHEBI:134413"/>
        <dbReference type="ChEBI" id="CHEBI:456216"/>
        <dbReference type="EC" id="6.3.2.17"/>
    </reaction>
</comment>